<keyword evidence="3" id="KW-0547">Nucleotide-binding</keyword>
<evidence type="ECO:0000313" key="8">
    <source>
        <dbReference type="Proteomes" id="UP001224412"/>
    </source>
</evidence>
<protein>
    <submittedName>
        <fullName evidence="7">ABC transporter ATP-binding protein</fullName>
    </submittedName>
</protein>
<dbReference type="PANTHER" id="PTHR42711:SF17">
    <property type="entry name" value="ABC TRANSPORTER ATP-BINDING PROTEIN"/>
    <property type="match status" value="1"/>
</dbReference>
<evidence type="ECO:0000256" key="3">
    <source>
        <dbReference type="ARBA" id="ARBA00022741"/>
    </source>
</evidence>
<reference evidence="7" key="1">
    <citation type="submission" date="2023-05" db="EMBL/GenBank/DDBJ databases">
        <title>Metabolic capabilities are highly conserved among human nasal-associated Corynebacterium species in pangenomic analyses.</title>
        <authorList>
            <person name="Tran T.H."/>
            <person name="Roberts A.Q."/>
            <person name="Escapa I.F."/>
            <person name="Gao W."/>
            <person name="Conlan S."/>
            <person name="Kong H."/>
            <person name="Segre J.A."/>
            <person name="Kelly M.S."/>
            <person name="Lemon K.P."/>
        </authorList>
    </citation>
    <scope>NUCLEOTIDE SEQUENCE</scope>
    <source>
        <strain evidence="7">KPL2773</strain>
    </source>
</reference>
<evidence type="ECO:0000259" key="6">
    <source>
        <dbReference type="PROSITE" id="PS50893"/>
    </source>
</evidence>
<dbReference type="PROSITE" id="PS00211">
    <property type="entry name" value="ABC_TRANSPORTER_1"/>
    <property type="match status" value="1"/>
</dbReference>
<evidence type="ECO:0000256" key="1">
    <source>
        <dbReference type="ARBA" id="ARBA00004202"/>
    </source>
</evidence>
<dbReference type="Pfam" id="PF00005">
    <property type="entry name" value="ABC_tran"/>
    <property type="match status" value="1"/>
</dbReference>
<dbReference type="GO" id="GO:0005886">
    <property type="term" value="C:plasma membrane"/>
    <property type="evidence" value="ECO:0007669"/>
    <property type="project" value="UniProtKB-SubCell"/>
</dbReference>
<dbReference type="InterPro" id="IPR003593">
    <property type="entry name" value="AAA+_ATPase"/>
</dbReference>
<evidence type="ECO:0000313" key="7">
    <source>
        <dbReference type="EMBL" id="MDK4307250.1"/>
    </source>
</evidence>
<dbReference type="CDD" id="cd03230">
    <property type="entry name" value="ABC_DR_subfamily_A"/>
    <property type="match status" value="1"/>
</dbReference>
<feature type="domain" description="ABC transporter" evidence="6">
    <location>
        <begin position="7"/>
        <end position="235"/>
    </location>
</feature>
<dbReference type="InterPro" id="IPR050763">
    <property type="entry name" value="ABC_transporter_ATP-binding"/>
</dbReference>
<accession>A0AAP4BRV6</accession>
<gene>
    <name evidence="7" type="ORF">QPX42_06820</name>
</gene>
<evidence type="ECO:0000256" key="5">
    <source>
        <dbReference type="ARBA" id="ARBA00023251"/>
    </source>
</evidence>
<dbReference type="InterPro" id="IPR027417">
    <property type="entry name" value="P-loop_NTPase"/>
</dbReference>
<sequence length="302" mass="33235">MQQTQAIEVSGASKTFNAHSRSPVHALKNVDLSVQRGEIVALLGTNGAGKTTLVDLILGLSRPTAGTVEVLNNSPKLAIYRQNIGALMQTGGLLHEMTVQDTVKMIAATFPRHLPLDDVVKQANLEPIYTRRVGKCSGGEQQRIRFALAILGNPDILILDEPTAGMDAGARSQFWQSMRRQSEQGRTIIFTTHYLKEAEEFAERIVLMHKGEIIADGTTYELQNMSSERIVTAEFPGEIPELADIPGVTANEIHGHHLRLVSQDSDALARYLLSETDARNLSITNPSLENMFLELTNQNQEI</sequence>
<dbReference type="PANTHER" id="PTHR42711">
    <property type="entry name" value="ABC TRANSPORTER ATP-BINDING PROTEIN"/>
    <property type="match status" value="1"/>
</dbReference>
<dbReference type="InterPro" id="IPR017871">
    <property type="entry name" value="ABC_transporter-like_CS"/>
</dbReference>
<keyword evidence="2" id="KW-0813">Transport</keyword>
<keyword evidence="4 7" id="KW-0067">ATP-binding</keyword>
<dbReference type="GO" id="GO:0005524">
    <property type="term" value="F:ATP binding"/>
    <property type="evidence" value="ECO:0007669"/>
    <property type="project" value="UniProtKB-KW"/>
</dbReference>
<dbReference type="GO" id="GO:0016887">
    <property type="term" value="F:ATP hydrolysis activity"/>
    <property type="evidence" value="ECO:0007669"/>
    <property type="project" value="InterPro"/>
</dbReference>
<evidence type="ECO:0000256" key="2">
    <source>
        <dbReference type="ARBA" id="ARBA00022448"/>
    </source>
</evidence>
<dbReference type="GO" id="GO:0046677">
    <property type="term" value="P:response to antibiotic"/>
    <property type="evidence" value="ECO:0007669"/>
    <property type="project" value="UniProtKB-KW"/>
</dbReference>
<dbReference type="PROSITE" id="PS50893">
    <property type="entry name" value="ABC_TRANSPORTER_2"/>
    <property type="match status" value="1"/>
</dbReference>
<dbReference type="EMBL" id="JASNVH010000009">
    <property type="protein sequence ID" value="MDK4307250.1"/>
    <property type="molecule type" value="Genomic_DNA"/>
</dbReference>
<name>A0AAP4BRV6_9CORY</name>
<dbReference type="SUPFAM" id="SSF52540">
    <property type="entry name" value="P-loop containing nucleoside triphosphate hydrolases"/>
    <property type="match status" value="1"/>
</dbReference>
<dbReference type="Gene3D" id="3.40.50.300">
    <property type="entry name" value="P-loop containing nucleotide triphosphate hydrolases"/>
    <property type="match status" value="1"/>
</dbReference>
<dbReference type="SMART" id="SM00382">
    <property type="entry name" value="AAA"/>
    <property type="match status" value="1"/>
</dbReference>
<dbReference type="AlphaFoldDB" id="A0AAP4BRV6"/>
<keyword evidence="5" id="KW-0046">Antibiotic resistance</keyword>
<comment type="subcellular location">
    <subcellularLocation>
        <location evidence="1">Cell membrane</location>
        <topology evidence="1">Peripheral membrane protein</topology>
    </subcellularLocation>
</comment>
<organism evidence="7 8">
    <name type="scientific">Corynebacterium pseudodiphtheriticum</name>
    <dbReference type="NCBI Taxonomy" id="37637"/>
    <lineage>
        <taxon>Bacteria</taxon>
        <taxon>Bacillati</taxon>
        <taxon>Actinomycetota</taxon>
        <taxon>Actinomycetes</taxon>
        <taxon>Mycobacteriales</taxon>
        <taxon>Corynebacteriaceae</taxon>
        <taxon>Corynebacterium</taxon>
    </lineage>
</organism>
<proteinExistence type="predicted"/>
<evidence type="ECO:0000256" key="4">
    <source>
        <dbReference type="ARBA" id="ARBA00022840"/>
    </source>
</evidence>
<comment type="caution">
    <text evidence="7">The sequence shown here is derived from an EMBL/GenBank/DDBJ whole genome shotgun (WGS) entry which is preliminary data.</text>
</comment>
<dbReference type="Proteomes" id="UP001224412">
    <property type="component" value="Unassembled WGS sequence"/>
</dbReference>
<dbReference type="InterPro" id="IPR003439">
    <property type="entry name" value="ABC_transporter-like_ATP-bd"/>
</dbReference>